<name>A0A7C5TGI5_9CREN</name>
<feature type="domain" description="TRAM" evidence="12">
    <location>
        <begin position="364"/>
        <end position="426"/>
    </location>
</feature>
<comment type="catalytic activity">
    <reaction evidence="10 11">
        <text>N(6)-L-threonylcarbamoyladenosine(37) in tRNA + (sulfur carrier)-SH + AH2 + 2 S-adenosyl-L-methionine = 2-methylsulfanyl-N(6)-L-threonylcarbamoyladenosine(37) in tRNA + (sulfur carrier)-H + 5'-deoxyadenosine + L-methionine + A + S-adenosyl-L-homocysteine + 2 H(+)</text>
        <dbReference type="Rhea" id="RHEA:37075"/>
        <dbReference type="Rhea" id="RHEA-COMP:10163"/>
        <dbReference type="Rhea" id="RHEA-COMP:11092"/>
        <dbReference type="Rhea" id="RHEA-COMP:14737"/>
        <dbReference type="Rhea" id="RHEA-COMP:14739"/>
        <dbReference type="ChEBI" id="CHEBI:13193"/>
        <dbReference type="ChEBI" id="CHEBI:15378"/>
        <dbReference type="ChEBI" id="CHEBI:17319"/>
        <dbReference type="ChEBI" id="CHEBI:17499"/>
        <dbReference type="ChEBI" id="CHEBI:29917"/>
        <dbReference type="ChEBI" id="CHEBI:57844"/>
        <dbReference type="ChEBI" id="CHEBI:57856"/>
        <dbReference type="ChEBI" id="CHEBI:59789"/>
        <dbReference type="ChEBI" id="CHEBI:64428"/>
        <dbReference type="ChEBI" id="CHEBI:74418"/>
        <dbReference type="ChEBI" id="CHEBI:74420"/>
        <dbReference type="EC" id="2.8.4.5"/>
    </reaction>
</comment>
<dbReference type="InterPro" id="IPR005839">
    <property type="entry name" value="Methylthiotransferase"/>
</dbReference>
<keyword evidence="4 11" id="KW-0808">Transferase</keyword>
<keyword evidence="5 11" id="KW-0949">S-adenosyl-L-methionine</keyword>
<dbReference type="FunFam" id="3.40.50.12160:FF:000003">
    <property type="entry name" value="CDK5 regulatory subunit-associated protein 1"/>
    <property type="match status" value="1"/>
</dbReference>
<keyword evidence="3 11" id="KW-0004">4Fe-4S</keyword>
<feature type="domain" description="MTTase N-terminal" evidence="13">
    <location>
        <begin position="3"/>
        <end position="113"/>
    </location>
</feature>
<dbReference type="Gene3D" id="3.80.30.20">
    <property type="entry name" value="tm_1862 like domain"/>
    <property type="match status" value="1"/>
</dbReference>
<dbReference type="EMBL" id="DRZI01000033">
    <property type="protein sequence ID" value="HHP81235.1"/>
    <property type="molecule type" value="Genomic_DNA"/>
</dbReference>
<dbReference type="GO" id="GO:0051539">
    <property type="term" value="F:4 iron, 4 sulfur cluster binding"/>
    <property type="evidence" value="ECO:0007669"/>
    <property type="project" value="UniProtKB-UniRule"/>
</dbReference>
<dbReference type="EMBL" id="DRUB01000010">
    <property type="protein sequence ID" value="HHR95327.1"/>
    <property type="molecule type" value="Genomic_DNA"/>
</dbReference>
<dbReference type="Gene3D" id="3.40.50.12160">
    <property type="entry name" value="Methylthiotransferase, N-terminal domain"/>
    <property type="match status" value="1"/>
</dbReference>
<proteinExistence type="inferred from homology"/>
<dbReference type="PROSITE" id="PS50926">
    <property type="entry name" value="TRAM"/>
    <property type="match status" value="1"/>
</dbReference>
<dbReference type="InterPro" id="IPR038135">
    <property type="entry name" value="Methylthiotransferase_N_sf"/>
</dbReference>
<dbReference type="PANTHER" id="PTHR11918:SF45">
    <property type="entry name" value="THREONYLCARBAMOYLADENOSINE TRNA METHYLTHIOTRANSFERASE"/>
    <property type="match status" value="1"/>
</dbReference>
<evidence type="ECO:0000256" key="8">
    <source>
        <dbReference type="ARBA" id="ARBA00023004"/>
    </source>
</evidence>
<evidence type="ECO:0000256" key="3">
    <source>
        <dbReference type="ARBA" id="ARBA00022485"/>
    </source>
</evidence>
<comment type="caution">
    <text evidence="15">The sequence shown here is derived from an EMBL/GenBank/DDBJ whole genome shotgun (WGS) entry which is preliminary data.</text>
</comment>
<keyword evidence="9 11" id="KW-0411">Iron-sulfur</keyword>
<evidence type="ECO:0000256" key="2">
    <source>
        <dbReference type="ARBA" id="ARBA00008616"/>
    </source>
</evidence>
<dbReference type="PROSITE" id="PS51918">
    <property type="entry name" value="RADICAL_SAM"/>
    <property type="match status" value="1"/>
</dbReference>
<dbReference type="Pfam" id="PF00919">
    <property type="entry name" value="UPF0004"/>
    <property type="match status" value="1"/>
</dbReference>
<evidence type="ECO:0000256" key="1">
    <source>
        <dbReference type="ARBA" id="ARBA00002399"/>
    </source>
</evidence>
<evidence type="ECO:0000256" key="6">
    <source>
        <dbReference type="ARBA" id="ARBA00022694"/>
    </source>
</evidence>
<feature type="domain" description="Radical SAM core" evidence="14">
    <location>
        <begin position="129"/>
        <end position="361"/>
    </location>
</feature>
<dbReference type="GO" id="GO:0046872">
    <property type="term" value="F:metal ion binding"/>
    <property type="evidence" value="ECO:0007669"/>
    <property type="project" value="UniProtKB-UniRule"/>
</dbReference>
<dbReference type="InterPro" id="IPR058240">
    <property type="entry name" value="rSAM_sf"/>
</dbReference>
<dbReference type="AlphaFoldDB" id="A0A7C5TGI5"/>
<dbReference type="InterPro" id="IPR006638">
    <property type="entry name" value="Elp3/MiaA/NifB-like_rSAM"/>
</dbReference>
<evidence type="ECO:0000259" key="12">
    <source>
        <dbReference type="PROSITE" id="PS50926"/>
    </source>
</evidence>
<dbReference type="InterPro" id="IPR002792">
    <property type="entry name" value="TRAM_dom"/>
</dbReference>
<evidence type="ECO:0000256" key="11">
    <source>
        <dbReference type="RuleBase" id="RU368081"/>
    </source>
</evidence>
<dbReference type="NCBIfam" id="TIGR00089">
    <property type="entry name" value="MiaB/RimO family radical SAM methylthiotransferase"/>
    <property type="match status" value="1"/>
</dbReference>
<dbReference type="SUPFAM" id="SSF102114">
    <property type="entry name" value="Radical SAM enzymes"/>
    <property type="match status" value="1"/>
</dbReference>
<evidence type="ECO:0000256" key="7">
    <source>
        <dbReference type="ARBA" id="ARBA00022723"/>
    </source>
</evidence>
<dbReference type="GO" id="GO:0035598">
    <property type="term" value="F:tRNA (N(6)-L-threonylcarbamoyladenosine(37)-C(2))-methylthiotransferase activity"/>
    <property type="evidence" value="ECO:0007669"/>
    <property type="project" value="UniProtKB-UniRule"/>
</dbReference>
<comment type="cofactor">
    <cofactor evidence="11">
        <name>[4Fe-4S] cluster</name>
        <dbReference type="ChEBI" id="CHEBI:49883"/>
    </cofactor>
    <text evidence="11">Binds 1 or 2 [4Fe-4S] cluster. One cluster is coordinated with 3 cysteines and an exchangeable S-adenosyl-L-methionine.</text>
</comment>
<evidence type="ECO:0000259" key="13">
    <source>
        <dbReference type="PROSITE" id="PS51449"/>
    </source>
</evidence>
<gene>
    <name evidence="16" type="ORF">ENL47_00485</name>
    <name evidence="15" type="ORF">ENM84_01075</name>
</gene>
<evidence type="ECO:0000256" key="5">
    <source>
        <dbReference type="ARBA" id="ARBA00022691"/>
    </source>
</evidence>
<dbReference type="PANTHER" id="PTHR11918">
    <property type="entry name" value="RADICAL SAM PROTEINS"/>
    <property type="match status" value="1"/>
</dbReference>
<evidence type="ECO:0000256" key="10">
    <source>
        <dbReference type="ARBA" id="ARBA00051661"/>
    </source>
</evidence>
<dbReference type="NCBIfam" id="TIGR01578">
    <property type="entry name" value="MiaB-like-B"/>
    <property type="match status" value="1"/>
</dbReference>
<evidence type="ECO:0000256" key="9">
    <source>
        <dbReference type="ARBA" id="ARBA00023014"/>
    </source>
</evidence>
<dbReference type="InterPro" id="IPR007197">
    <property type="entry name" value="rSAM"/>
</dbReference>
<dbReference type="SMART" id="SM00729">
    <property type="entry name" value="Elp3"/>
    <property type="match status" value="1"/>
</dbReference>
<evidence type="ECO:0000313" key="16">
    <source>
        <dbReference type="EMBL" id="HHR95327.1"/>
    </source>
</evidence>
<dbReference type="InterPro" id="IPR023404">
    <property type="entry name" value="rSAM_horseshoe"/>
</dbReference>
<dbReference type="SFLD" id="SFLDG01082">
    <property type="entry name" value="B12-binding_domain_containing"/>
    <property type="match status" value="1"/>
</dbReference>
<comment type="similarity">
    <text evidence="2 11">Belongs to the methylthiotransferase family. CDKAL1 subfamily.</text>
</comment>
<reference evidence="15" key="1">
    <citation type="journal article" date="2020" name="mSystems">
        <title>Genome- and Community-Level Interaction Insights into Carbon Utilization and Element Cycling Functions of Hydrothermarchaeota in Hydrothermal Sediment.</title>
        <authorList>
            <person name="Zhou Z."/>
            <person name="Liu Y."/>
            <person name="Xu W."/>
            <person name="Pan J."/>
            <person name="Luo Z.H."/>
            <person name="Li M."/>
        </authorList>
    </citation>
    <scope>NUCLEOTIDE SEQUENCE [LARGE SCALE GENOMIC DNA]</scope>
    <source>
        <strain evidence="16">SpSt-1</strain>
        <strain evidence="15">SpSt-1121</strain>
    </source>
</reference>
<dbReference type="InterPro" id="IPR013848">
    <property type="entry name" value="Methylthiotransferase_N"/>
</dbReference>
<dbReference type="Pfam" id="PF04055">
    <property type="entry name" value="Radical_SAM"/>
    <property type="match status" value="1"/>
</dbReference>
<evidence type="ECO:0000256" key="4">
    <source>
        <dbReference type="ARBA" id="ARBA00022679"/>
    </source>
</evidence>
<dbReference type="FunFam" id="3.80.30.20:FF:000002">
    <property type="entry name" value="threonylcarbamoyladenosine tRNA methylthiotransferase isoform X2"/>
    <property type="match status" value="1"/>
</dbReference>
<keyword evidence="7 11" id="KW-0479">Metal-binding</keyword>
<keyword evidence="8 11" id="KW-0408">Iron</keyword>
<evidence type="ECO:0000313" key="15">
    <source>
        <dbReference type="EMBL" id="HHP81235.1"/>
    </source>
</evidence>
<dbReference type="EC" id="2.8.4.5" evidence="11"/>
<evidence type="ECO:0000259" key="14">
    <source>
        <dbReference type="PROSITE" id="PS51918"/>
    </source>
</evidence>
<accession>A0A7C5TGI5</accession>
<comment type="function">
    <text evidence="1 11">Catalyzes the methylthiolation of N6-threonylcarbamoyladenosine (t(6)A), leading to the formation of 2-methylthio-N6-threonylcarbamoyladenosine (ms(2)t(6)A) at position 37 in tRNAs that read codons beginning with adenine.</text>
</comment>
<protein>
    <recommendedName>
        <fullName evidence="11">tRNA-t(6)A37 methylthiotransferase</fullName>
        <ecNumber evidence="11">2.8.4.5</ecNumber>
    </recommendedName>
</protein>
<dbReference type="InterPro" id="IPR006466">
    <property type="entry name" value="MiaB-like_arc_euk"/>
</dbReference>
<keyword evidence="6 11" id="KW-0819">tRNA processing</keyword>
<sequence>MKKKIYMEVYGCTLNRADSATMKTLLIENGYEIVDSPNEADVIILNTCIVRYDTEARMIKRLESLSKSDRKVIVAGCMARALPSNIRSVCPKSILMTPQSVHRVVEAVEAPPQSIIADDLKSFCIMPKVIDGVKASIPVAEGCIDECSFCIVKIARPHLRSAPIEKVVGTIKEVLSMGAIEIEITAQDLSVYGIDLYGVYMLPKLIQSILEIESNEFILRLGQLNPKHIVNYLDDLIEILRDPRIYKHLHIPVQSGNNKVLEIMNRGHNIETFLDIVKEIRKKIEGIHIATDIIVGHPGEDEQAFLDSVKLISENYIDRVHIARFSPRPQTKSALMPQIADPIKKYRSSYIEKIYEAIALELNKEYIGSIAKIWITEIDSNRGKAIGRLYNYRPVVLDNGAEVLGKKGYAVIVDATFYDLRGKIVKII</sequence>
<dbReference type="PROSITE" id="PS51449">
    <property type="entry name" value="MTTASE_N"/>
    <property type="match status" value="1"/>
</dbReference>
<dbReference type="SFLD" id="SFLDS00029">
    <property type="entry name" value="Radical_SAM"/>
    <property type="match status" value="1"/>
</dbReference>
<organism evidence="15">
    <name type="scientific">Ignisphaera aggregans</name>
    <dbReference type="NCBI Taxonomy" id="334771"/>
    <lineage>
        <taxon>Archaea</taxon>
        <taxon>Thermoproteota</taxon>
        <taxon>Thermoprotei</taxon>
        <taxon>Desulfurococcales</taxon>
        <taxon>Desulfurococcaceae</taxon>
        <taxon>Ignisphaera</taxon>
    </lineage>
</organism>
<dbReference type="Pfam" id="PF01938">
    <property type="entry name" value="TRAM"/>
    <property type="match status" value="1"/>
</dbReference>